<dbReference type="PROSITE" id="PS51417">
    <property type="entry name" value="ARF"/>
    <property type="match status" value="1"/>
</dbReference>
<evidence type="ECO:0000256" key="1">
    <source>
        <dbReference type="ARBA" id="ARBA00006270"/>
    </source>
</evidence>
<dbReference type="InParanoid" id="Q5K8I9"/>
<dbReference type="Gene3D" id="3.40.50.300">
    <property type="entry name" value="P-loop containing nucleotide triphosphate hydrolases"/>
    <property type="match status" value="1"/>
</dbReference>
<name>Q5K8I9_CRYD1</name>
<dbReference type="eggNOG" id="KOG0084">
    <property type="taxonomic scope" value="Eukaryota"/>
</dbReference>
<dbReference type="InterPro" id="IPR001806">
    <property type="entry name" value="Small_GTPase"/>
</dbReference>
<protein>
    <recommendedName>
        <fullName evidence="9">GTP-binding protein ypt1</fullName>
    </recommendedName>
</protein>
<evidence type="ECO:0000256" key="8">
    <source>
        <dbReference type="ARBA" id="ARBA00060489"/>
    </source>
</evidence>
<dbReference type="SMART" id="SM00176">
    <property type="entry name" value="RAN"/>
    <property type="match status" value="1"/>
</dbReference>
<evidence type="ECO:0000313" key="10">
    <source>
        <dbReference type="EMBL" id="AAW46571.1"/>
    </source>
</evidence>
<dbReference type="PROSITE" id="PS51419">
    <property type="entry name" value="RAB"/>
    <property type="match status" value="1"/>
</dbReference>
<dbReference type="SMART" id="SM00177">
    <property type="entry name" value="ARF"/>
    <property type="match status" value="1"/>
</dbReference>
<dbReference type="HOGENOM" id="CLU_041217_23_1_1"/>
<evidence type="ECO:0000256" key="6">
    <source>
        <dbReference type="ARBA" id="ARBA00023288"/>
    </source>
</evidence>
<dbReference type="GO" id="GO:0012505">
    <property type="term" value="C:endomembrane system"/>
    <property type="evidence" value="ECO:0000318"/>
    <property type="project" value="GO_Central"/>
</dbReference>
<keyword evidence="2" id="KW-0813">Transport</keyword>
<keyword evidence="3" id="KW-0547">Nucleotide-binding</keyword>
<dbReference type="Proteomes" id="UP000002149">
    <property type="component" value="Chromosome 12"/>
</dbReference>
<accession>Q5K8I9</accession>
<dbReference type="PANTHER" id="PTHR47977">
    <property type="entry name" value="RAS-RELATED PROTEIN RAB"/>
    <property type="match status" value="1"/>
</dbReference>
<dbReference type="FunCoup" id="Q5K8I9">
    <property type="interactions" value="667"/>
</dbReference>
<dbReference type="Pfam" id="PF00071">
    <property type="entry name" value="Ras"/>
    <property type="match status" value="1"/>
</dbReference>
<evidence type="ECO:0000256" key="5">
    <source>
        <dbReference type="ARBA" id="ARBA00023134"/>
    </source>
</evidence>
<dbReference type="SMART" id="SM00174">
    <property type="entry name" value="RHO"/>
    <property type="match status" value="1"/>
</dbReference>
<evidence type="ECO:0000313" key="11">
    <source>
        <dbReference type="Proteomes" id="UP000002149"/>
    </source>
</evidence>
<dbReference type="CDD" id="cd01869">
    <property type="entry name" value="Rab1_Ypt1"/>
    <property type="match status" value="1"/>
</dbReference>
<reference evidence="10 11" key="1">
    <citation type="journal article" date="2005" name="Science">
        <title>The genome of the basidiomycetous yeast and human pathogen Cryptococcus neoformans.</title>
        <authorList>
            <person name="Loftus B.J."/>
            <person name="Fung E."/>
            <person name="Roncaglia P."/>
            <person name="Rowley D."/>
            <person name="Amedeo P."/>
            <person name="Bruno D."/>
            <person name="Vamathevan J."/>
            <person name="Miranda M."/>
            <person name="Anderson I.J."/>
            <person name="Fraser J.A."/>
            <person name="Allen J.E."/>
            <person name="Bosdet I.E."/>
            <person name="Brent M.R."/>
            <person name="Chiu R."/>
            <person name="Doering T.L."/>
            <person name="Donlin M.J."/>
            <person name="D'Souza C.A."/>
            <person name="Fox D.S."/>
            <person name="Grinberg V."/>
            <person name="Fu J."/>
            <person name="Fukushima M."/>
            <person name="Haas B.J."/>
            <person name="Huang J.C."/>
            <person name="Janbon G."/>
            <person name="Jones S.J."/>
            <person name="Koo H.L."/>
            <person name="Krzywinski M.I."/>
            <person name="Kwon-Chung J.K."/>
            <person name="Lengeler K.B."/>
            <person name="Maiti R."/>
            <person name="Marra M.A."/>
            <person name="Marra R.E."/>
            <person name="Mathewson C.A."/>
            <person name="Mitchell T.G."/>
            <person name="Pertea M."/>
            <person name="Riggs F.R."/>
            <person name="Salzberg S.L."/>
            <person name="Schein J.E."/>
            <person name="Shvartsbeyn A."/>
            <person name="Shin H."/>
            <person name="Shumway M."/>
            <person name="Specht C.A."/>
            <person name="Suh B.B."/>
            <person name="Tenney A."/>
            <person name="Utterback T.R."/>
            <person name="Wickes B.L."/>
            <person name="Wortman J.R."/>
            <person name="Wye N.H."/>
            <person name="Kronstad J.W."/>
            <person name="Lodge J.K."/>
            <person name="Heitman J."/>
            <person name="Davis R.W."/>
            <person name="Fraser C.M."/>
            <person name="Hyman R.W."/>
        </authorList>
    </citation>
    <scope>NUCLEOTIDE SEQUENCE [LARGE SCALE GENOMIC DNA]</scope>
    <source>
        <strain evidence="11">JEC21 / ATCC MYA-565</strain>
    </source>
</reference>
<dbReference type="PaxDb" id="214684-Q5K8I9"/>
<evidence type="ECO:0000256" key="7">
    <source>
        <dbReference type="ARBA" id="ARBA00023289"/>
    </source>
</evidence>
<dbReference type="SMART" id="SM00173">
    <property type="entry name" value="RAS"/>
    <property type="match status" value="1"/>
</dbReference>
<dbReference type="PRINTS" id="PR00449">
    <property type="entry name" value="RASTRNSFRMNG"/>
</dbReference>
<dbReference type="VEuPathDB" id="FungiDB:CNL05520"/>
<dbReference type="NCBIfam" id="TIGR00231">
    <property type="entry name" value="small_GTP"/>
    <property type="match status" value="1"/>
</dbReference>
<dbReference type="InterPro" id="IPR050227">
    <property type="entry name" value="Rab"/>
</dbReference>
<keyword evidence="11" id="KW-1185">Reference proteome</keyword>
<keyword evidence="7" id="KW-0636">Prenylation</keyword>
<gene>
    <name evidence="10" type="ordered locus">CNL05520</name>
</gene>
<dbReference type="GO" id="GO:0005525">
    <property type="term" value="F:GTP binding"/>
    <property type="evidence" value="ECO:0007669"/>
    <property type="project" value="UniProtKB-KW"/>
</dbReference>
<dbReference type="GO" id="GO:0006886">
    <property type="term" value="P:intracellular protein transport"/>
    <property type="evidence" value="ECO:0000318"/>
    <property type="project" value="GO_Central"/>
</dbReference>
<proteinExistence type="inferred from homology"/>
<dbReference type="InterPro" id="IPR027417">
    <property type="entry name" value="P-loop_NTPase"/>
</dbReference>
<dbReference type="PROSITE" id="PS51420">
    <property type="entry name" value="RHO"/>
    <property type="match status" value="1"/>
</dbReference>
<dbReference type="STRING" id="214684.Q5K8I9"/>
<dbReference type="PROSITE" id="PS51421">
    <property type="entry name" value="RAS"/>
    <property type="match status" value="1"/>
</dbReference>
<dbReference type="InterPro" id="IPR057289">
    <property type="entry name" value="Rab1/Ypt1"/>
</dbReference>
<dbReference type="KEGG" id="cne:CNL05520"/>
<dbReference type="GeneID" id="3254813"/>
<keyword evidence="5" id="KW-0342">GTP-binding</keyword>
<evidence type="ECO:0000256" key="4">
    <source>
        <dbReference type="ARBA" id="ARBA00022927"/>
    </source>
</evidence>
<sequence length="205" mass="22630">MSAPEYDYLFKLLLIGDSGVGKSCLLLRFADDTYTESYISTIGVDFKIRTIELEGKTVKLQIWDTAGQERFRTITSSYYRGAHGIIVVYDVTDRDTYTNVKQWLQEIDRYAVEGVNKLLVGNKSDLATKKVVEYAEAKSFADELGIPFLETSAKNATNVEQAFLTMSKQIKDRMGSSTMASGPGAKSTIKGLGQNVEQKTAGGCC</sequence>
<dbReference type="RefSeq" id="XP_024513861.1">
    <property type="nucleotide sequence ID" value="XM_024658191.1"/>
</dbReference>
<dbReference type="GO" id="GO:0034045">
    <property type="term" value="C:phagophore assembly site membrane"/>
    <property type="evidence" value="ECO:0007669"/>
    <property type="project" value="UniProtKB-SubCell"/>
</dbReference>
<evidence type="ECO:0000256" key="2">
    <source>
        <dbReference type="ARBA" id="ARBA00022448"/>
    </source>
</evidence>
<dbReference type="SUPFAM" id="SSF52540">
    <property type="entry name" value="P-loop containing nucleoside triphosphate hydrolases"/>
    <property type="match status" value="1"/>
</dbReference>
<dbReference type="InterPro" id="IPR005225">
    <property type="entry name" value="Small_GTP-bd"/>
</dbReference>
<dbReference type="SMART" id="SM00175">
    <property type="entry name" value="RAB"/>
    <property type="match status" value="1"/>
</dbReference>
<dbReference type="FunFam" id="3.40.50.300:FF:000069">
    <property type="entry name" value="Ras GTP-binding protein YPT1"/>
    <property type="match status" value="1"/>
</dbReference>
<dbReference type="GO" id="GO:0003924">
    <property type="term" value="F:GTPase activity"/>
    <property type="evidence" value="ECO:0000318"/>
    <property type="project" value="GO_Central"/>
</dbReference>
<dbReference type="OMA" id="TQMAKDF"/>
<accession>Q55M81</accession>
<evidence type="ECO:0000256" key="3">
    <source>
        <dbReference type="ARBA" id="ARBA00022741"/>
    </source>
</evidence>
<dbReference type="AlphaFoldDB" id="Q5K8I9"/>
<organism evidence="10 11">
    <name type="scientific">Cryptococcus deneoformans (strain JEC21 / ATCC MYA-565)</name>
    <name type="common">Cryptococcus neoformans var. neoformans serotype D</name>
    <dbReference type="NCBI Taxonomy" id="214684"/>
    <lineage>
        <taxon>Eukaryota</taxon>
        <taxon>Fungi</taxon>
        <taxon>Dikarya</taxon>
        <taxon>Basidiomycota</taxon>
        <taxon>Agaricomycotina</taxon>
        <taxon>Tremellomycetes</taxon>
        <taxon>Tremellales</taxon>
        <taxon>Cryptococcaceae</taxon>
        <taxon>Cryptococcus</taxon>
        <taxon>Cryptococcus neoformans species complex</taxon>
    </lineage>
</organism>
<keyword evidence="4" id="KW-0653">Protein transport</keyword>
<comment type="similarity">
    <text evidence="1">Belongs to the small GTPase superfamily. Rab family.</text>
</comment>
<comment type="subcellular location">
    <subcellularLocation>
        <location evidence="8">Preautophagosomal structure membrane</location>
        <topology evidence="8">Lipid-anchor</topology>
        <orientation evidence="8">Cytoplasmic side</orientation>
    </subcellularLocation>
</comment>
<dbReference type="GO" id="GO:0000045">
    <property type="term" value="P:autophagosome assembly"/>
    <property type="evidence" value="ECO:0000318"/>
    <property type="project" value="GO_Central"/>
</dbReference>
<evidence type="ECO:0000256" key="9">
    <source>
        <dbReference type="ARBA" id="ARBA00074496"/>
    </source>
</evidence>
<keyword evidence="6" id="KW-0449">Lipoprotein</keyword>
<dbReference type="EMBL" id="AE017352">
    <property type="protein sequence ID" value="AAW46571.1"/>
    <property type="molecule type" value="Genomic_DNA"/>
</dbReference>
<dbReference type="OrthoDB" id="9989112at2759"/>